<keyword evidence="1" id="KW-0812">Transmembrane</keyword>
<comment type="caution">
    <text evidence="3">The sequence shown here is derived from an EMBL/GenBank/DDBJ whole genome shotgun (WGS) entry which is preliminary data.</text>
</comment>
<dbReference type="InterPro" id="IPR003848">
    <property type="entry name" value="DUF218"/>
</dbReference>
<dbReference type="Pfam" id="PF02698">
    <property type="entry name" value="DUF218"/>
    <property type="match status" value="1"/>
</dbReference>
<feature type="transmembrane region" description="Helical" evidence="1">
    <location>
        <begin position="101"/>
        <end position="122"/>
    </location>
</feature>
<gene>
    <name evidence="3" type="ORF">QOZ92_001380</name>
</gene>
<feature type="domain" description="DUF218" evidence="2">
    <location>
        <begin position="1"/>
        <end position="87"/>
    </location>
</feature>
<proteinExistence type="predicted"/>
<name>A0ABU0N0M1_9FIRM</name>
<keyword evidence="1" id="KW-0472">Membrane</keyword>
<evidence type="ECO:0000259" key="2">
    <source>
        <dbReference type="Pfam" id="PF02698"/>
    </source>
</evidence>
<evidence type="ECO:0000256" key="1">
    <source>
        <dbReference type="SAM" id="Phobius"/>
    </source>
</evidence>
<dbReference type="PANTHER" id="PTHR30336:SF18">
    <property type="entry name" value="MEMBRANE PROTEIN"/>
    <property type="match status" value="1"/>
</dbReference>
<dbReference type="InterPro" id="IPR014729">
    <property type="entry name" value="Rossmann-like_a/b/a_fold"/>
</dbReference>
<dbReference type="Gene3D" id="3.40.50.620">
    <property type="entry name" value="HUPs"/>
    <property type="match status" value="1"/>
</dbReference>
<evidence type="ECO:0000313" key="4">
    <source>
        <dbReference type="Proteomes" id="UP001232584"/>
    </source>
</evidence>
<organism evidence="3 4">
    <name type="scientific">Paraclostridium ghonii</name>
    <dbReference type="NCBI Taxonomy" id="29358"/>
    <lineage>
        <taxon>Bacteria</taxon>
        <taxon>Bacillati</taxon>
        <taxon>Bacillota</taxon>
        <taxon>Clostridia</taxon>
        <taxon>Peptostreptococcales</taxon>
        <taxon>Peptostreptococcaceae</taxon>
        <taxon>Paraclostridium</taxon>
    </lineage>
</organism>
<dbReference type="InterPro" id="IPR051599">
    <property type="entry name" value="Cell_Envelope_Assoc"/>
</dbReference>
<reference evidence="3 4" key="1">
    <citation type="submission" date="2023-07" db="EMBL/GenBank/DDBJ databases">
        <title>Genomic Encyclopedia of Type Strains, Phase IV (KMG-IV): sequencing the most valuable type-strain genomes for metagenomic binning, comparative biology and taxonomic classification.</title>
        <authorList>
            <person name="Goeker M."/>
        </authorList>
    </citation>
    <scope>NUCLEOTIDE SEQUENCE [LARGE SCALE GENOMIC DNA]</scope>
    <source>
        <strain evidence="3 4">DSM 15049</strain>
    </source>
</reference>
<sequence length="124" mass="14134">MQTYALNKGIPSKDTIIEDKLVNTLQNMKFSKVIMDNLMPDGYKSIFVTNNYHVFRASIYARIANLKSNGLGSKTAYYFLPNALIREHIALIVMNKKRHMIVIVLIFILSITAALINHYFVIPA</sequence>
<evidence type="ECO:0000313" key="3">
    <source>
        <dbReference type="EMBL" id="MDQ0556266.1"/>
    </source>
</evidence>
<accession>A0ABU0N0M1</accession>
<dbReference type="RefSeq" id="WP_307505131.1">
    <property type="nucleotide sequence ID" value="NZ_BAAACE010000021.1"/>
</dbReference>
<dbReference type="CDD" id="cd06259">
    <property type="entry name" value="YdcF-like"/>
    <property type="match status" value="1"/>
</dbReference>
<dbReference type="Proteomes" id="UP001232584">
    <property type="component" value="Unassembled WGS sequence"/>
</dbReference>
<dbReference type="PANTHER" id="PTHR30336">
    <property type="entry name" value="INNER MEMBRANE PROTEIN, PROBABLE PERMEASE"/>
    <property type="match status" value="1"/>
</dbReference>
<keyword evidence="4" id="KW-1185">Reference proteome</keyword>
<dbReference type="EMBL" id="JAUSWG010000005">
    <property type="protein sequence ID" value="MDQ0556266.1"/>
    <property type="molecule type" value="Genomic_DNA"/>
</dbReference>
<protein>
    <submittedName>
        <fullName evidence="3">Uncharacterized SAM-binding protein YcdF (DUF218 family)</fullName>
    </submittedName>
</protein>
<keyword evidence="1" id="KW-1133">Transmembrane helix</keyword>